<evidence type="ECO:0000256" key="7">
    <source>
        <dbReference type="ARBA" id="ARBA00022842"/>
    </source>
</evidence>
<sequence>MNKFVIKIVPILKKYGVSRASLFGSFARGEQNNKSDIDILIEPAKGTTLFDMAGMQIDLQDRLKKPVDLITYRSINPMLKDYILRDEKVIYEKR</sequence>
<evidence type="ECO:0000256" key="3">
    <source>
        <dbReference type="ARBA" id="ARBA00022695"/>
    </source>
</evidence>
<evidence type="ECO:0000259" key="8">
    <source>
        <dbReference type="Pfam" id="PF18765"/>
    </source>
</evidence>
<evidence type="ECO:0000256" key="6">
    <source>
        <dbReference type="ARBA" id="ARBA00022840"/>
    </source>
</evidence>
<evidence type="ECO:0000256" key="2">
    <source>
        <dbReference type="ARBA" id="ARBA00022679"/>
    </source>
</evidence>
<dbReference type="AlphaFoldDB" id="A0A1J5HLE9"/>
<evidence type="ECO:0000256" key="1">
    <source>
        <dbReference type="ARBA" id="ARBA00001946"/>
    </source>
</evidence>
<reference evidence="9 10" key="1">
    <citation type="journal article" date="2016" name="Environ. Microbiol.">
        <title>Genomic resolution of a cold subsurface aquifer community provides metabolic insights for novel microbes adapted to high CO concentrations.</title>
        <authorList>
            <person name="Probst A.J."/>
            <person name="Castelle C.J."/>
            <person name="Singh A."/>
            <person name="Brown C.T."/>
            <person name="Anantharaman K."/>
            <person name="Sharon I."/>
            <person name="Hug L.A."/>
            <person name="Burstein D."/>
            <person name="Emerson J.B."/>
            <person name="Thomas B.C."/>
            <person name="Banfield J.F."/>
        </authorList>
    </citation>
    <scope>NUCLEOTIDE SEQUENCE [LARGE SCALE GENOMIC DNA]</scope>
    <source>
        <strain evidence="9">CG2_30_33_16</strain>
    </source>
</reference>
<keyword evidence="7" id="KW-0460">Magnesium</keyword>
<dbReference type="EMBL" id="MNZM01000032">
    <property type="protein sequence ID" value="OIP85251.1"/>
    <property type="molecule type" value="Genomic_DNA"/>
</dbReference>
<keyword evidence="2" id="KW-0808">Transferase</keyword>
<comment type="caution">
    <text evidence="9">The sequence shown here is derived from an EMBL/GenBank/DDBJ whole genome shotgun (WGS) entry which is preliminary data.</text>
</comment>
<evidence type="ECO:0000256" key="5">
    <source>
        <dbReference type="ARBA" id="ARBA00022741"/>
    </source>
</evidence>
<keyword evidence="6" id="KW-0067">ATP-binding</keyword>
<keyword evidence="3" id="KW-0548">Nucleotidyltransferase</keyword>
<evidence type="ECO:0000256" key="4">
    <source>
        <dbReference type="ARBA" id="ARBA00022723"/>
    </source>
</evidence>
<dbReference type="PANTHER" id="PTHR33571:SF14">
    <property type="entry name" value="PROTEIN ADENYLYLTRANSFERASE MJ0435-RELATED"/>
    <property type="match status" value="1"/>
</dbReference>
<dbReference type="PANTHER" id="PTHR33571">
    <property type="entry name" value="SSL8005 PROTEIN"/>
    <property type="match status" value="1"/>
</dbReference>
<feature type="domain" description="Polymerase beta nucleotidyltransferase" evidence="8">
    <location>
        <begin position="7"/>
        <end position="93"/>
    </location>
</feature>
<evidence type="ECO:0000313" key="9">
    <source>
        <dbReference type="EMBL" id="OIP85251.1"/>
    </source>
</evidence>
<proteinExistence type="predicted"/>
<dbReference type="Proteomes" id="UP000183758">
    <property type="component" value="Unassembled WGS sequence"/>
</dbReference>
<gene>
    <name evidence="9" type="ORF">AUK04_01355</name>
</gene>
<organism evidence="9 10">
    <name type="scientific">Candidatus Roizmanbacteria bacterium CG2_30_33_16</name>
    <dbReference type="NCBI Taxonomy" id="1805340"/>
    <lineage>
        <taxon>Bacteria</taxon>
        <taxon>Candidatus Roizmaniibacteriota</taxon>
    </lineage>
</organism>
<keyword evidence="5" id="KW-0547">Nucleotide-binding</keyword>
<accession>A0A1J5HLE9</accession>
<evidence type="ECO:0000313" key="10">
    <source>
        <dbReference type="Proteomes" id="UP000183758"/>
    </source>
</evidence>
<dbReference type="Pfam" id="PF18765">
    <property type="entry name" value="Polbeta"/>
    <property type="match status" value="1"/>
</dbReference>
<dbReference type="InterPro" id="IPR041633">
    <property type="entry name" value="Polbeta"/>
</dbReference>
<dbReference type="InterPro" id="IPR052038">
    <property type="entry name" value="Type-VII_TA_antitoxin"/>
</dbReference>
<comment type="cofactor">
    <cofactor evidence="1">
        <name>Mg(2+)</name>
        <dbReference type="ChEBI" id="CHEBI:18420"/>
    </cofactor>
</comment>
<dbReference type="GO" id="GO:0046872">
    <property type="term" value="F:metal ion binding"/>
    <property type="evidence" value="ECO:0007669"/>
    <property type="project" value="UniProtKB-KW"/>
</dbReference>
<protein>
    <recommendedName>
        <fullName evidence="8">Polymerase beta nucleotidyltransferase domain-containing protein</fullName>
    </recommendedName>
</protein>
<dbReference type="GO" id="GO:0005524">
    <property type="term" value="F:ATP binding"/>
    <property type="evidence" value="ECO:0007669"/>
    <property type="project" value="UniProtKB-KW"/>
</dbReference>
<dbReference type="CDD" id="cd05403">
    <property type="entry name" value="NT_KNTase_like"/>
    <property type="match status" value="1"/>
</dbReference>
<dbReference type="Gene3D" id="3.30.460.10">
    <property type="entry name" value="Beta Polymerase, domain 2"/>
    <property type="match status" value="1"/>
</dbReference>
<dbReference type="InterPro" id="IPR043519">
    <property type="entry name" value="NT_sf"/>
</dbReference>
<name>A0A1J5HLE9_9BACT</name>
<dbReference type="GO" id="GO:0016779">
    <property type="term" value="F:nucleotidyltransferase activity"/>
    <property type="evidence" value="ECO:0007669"/>
    <property type="project" value="UniProtKB-KW"/>
</dbReference>
<dbReference type="SUPFAM" id="SSF81301">
    <property type="entry name" value="Nucleotidyltransferase"/>
    <property type="match status" value="1"/>
</dbReference>
<keyword evidence="4" id="KW-0479">Metal-binding</keyword>